<evidence type="ECO:0000313" key="2">
    <source>
        <dbReference type="Proteomes" id="UP000095200"/>
    </source>
</evidence>
<sequence length="199" mass="22746">MKTHKENRSAVFRKLAALYQDMEDAYSHVARNMGLSCKNCEDNCCTSYFMHHTYVEWAYLWKGMNTLPQADRDMFLDKARAYVARANLDLAAGKRPHIMCPLNQDGLCGLYSHRLMICRMHGVPNSITTPNGTTRSFPGCFKSQERIRTMASPPILDRTPLYIRLVQLEQGFVGAKRLRTLPRVNMTLAEMLVQGPPKM</sequence>
<accession>A0A194AIW5</accession>
<gene>
    <name evidence="1" type="ORF">DPF_1895</name>
</gene>
<dbReference type="OrthoDB" id="5430968at2"/>
<name>A0A194AIW5_9BACT</name>
<dbReference type="EMBL" id="BDFE01000017">
    <property type="protein sequence ID" value="GAU09175.1"/>
    <property type="molecule type" value="Genomic_DNA"/>
</dbReference>
<evidence type="ECO:0000313" key="1">
    <source>
        <dbReference type="EMBL" id="GAU09175.1"/>
    </source>
</evidence>
<protein>
    <submittedName>
        <fullName evidence="1">Uncharacterized protein</fullName>
    </submittedName>
</protein>
<dbReference type="RefSeq" id="WP_069859445.1">
    <property type="nucleotide sequence ID" value="NZ_BDFE01000017.1"/>
</dbReference>
<dbReference type="Proteomes" id="UP000095200">
    <property type="component" value="Unassembled WGS sequence"/>
</dbReference>
<organism evidence="1 2">
    <name type="scientific">Desulfoplanes formicivorans</name>
    <dbReference type="NCBI Taxonomy" id="1592317"/>
    <lineage>
        <taxon>Bacteria</taxon>
        <taxon>Pseudomonadati</taxon>
        <taxon>Thermodesulfobacteriota</taxon>
        <taxon>Desulfovibrionia</taxon>
        <taxon>Desulfovibrionales</taxon>
        <taxon>Desulfoplanaceae</taxon>
        <taxon>Desulfoplanes</taxon>
    </lineage>
</organism>
<dbReference type="AlphaFoldDB" id="A0A194AIW5"/>
<comment type="caution">
    <text evidence="1">The sequence shown here is derived from an EMBL/GenBank/DDBJ whole genome shotgun (WGS) entry which is preliminary data.</text>
</comment>
<dbReference type="STRING" id="1592317.DPF_1895"/>
<keyword evidence="2" id="KW-1185">Reference proteome</keyword>
<reference evidence="2" key="1">
    <citation type="submission" date="2016-06" db="EMBL/GenBank/DDBJ databases">
        <title>Draft genome sequence of Desulfoplanes formicivorans strain Pf12B.</title>
        <authorList>
            <person name="Watanabe M."/>
            <person name="Kojima H."/>
            <person name="Fukui M."/>
        </authorList>
    </citation>
    <scope>NUCLEOTIDE SEQUENCE [LARGE SCALE GENOMIC DNA]</scope>
    <source>
        <strain evidence="2">Pf12B</strain>
    </source>
</reference>
<proteinExistence type="predicted"/>